<reference evidence="3 6" key="2">
    <citation type="submission" date="2020-08" db="EMBL/GenBank/DDBJ databases">
        <title>Genomic Encyclopedia of Type Strains, Phase IV (KMG-IV): sequencing the most valuable type-strain genomes for metagenomic binning, comparative biology and taxonomic classification.</title>
        <authorList>
            <person name="Goeker M."/>
        </authorList>
    </citation>
    <scope>NUCLEOTIDE SEQUENCE [LARGE SCALE GENOMIC DNA]</scope>
    <source>
        <strain evidence="3 6">DSM 19331</strain>
    </source>
</reference>
<gene>
    <name evidence="4" type="ORF">EFB14_07075</name>
    <name evidence="3" type="ORF">GGQ65_001889</name>
</gene>
<protein>
    <submittedName>
        <fullName evidence="3">Putative transposase</fullName>
    </submittedName>
</protein>
<dbReference type="GO" id="GO:0015074">
    <property type="term" value="P:DNA integration"/>
    <property type="evidence" value="ECO:0007669"/>
    <property type="project" value="InterPro"/>
</dbReference>
<evidence type="ECO:0000313" key="6">
    <source>
        <dbReference type="Proteomes" id="UP000545490"/>
    </source>
</evidence>
<evidence type="ECO:0000313" key="3">
    <source>
        <dbReference type="EMBL" id="MBB3914607.1"/>
    </source>
</evidence>
<dbReference type="Proteomes" id="UP000272004">
    <property type="component" value="Unassembled WGS sequence"/>
</dbReference>
<dbReference type="AlphaFoldDB" id="A0A7W6B303"/>
<evidence type="ECO:0000313" key="4">
    <source>
        <dbReference type="EMBL" id="RUM14486.1"/>
    </source>
</evidence>
<dbReference type="InterPro" id="IPR015378">
    <property type="entry name" value="Transposase-like_Mu_C"/>
</dbReference>
<feature type="domain" description="Integrase catalytic" evidence="2">
    <location>
        <begin position="303"/>
        <end position="520"/>
    </location>
</feature>
<reference evidence="4 5" key="1">
    <citation type="submission" date="2018-11" db="EMBL/GenBank/DDBJ databases">
        <authorList>
            <person name="Huo Y."/>
        </authorList>
    </citation>
    <scope>NUCLEOTIDE SEQUENCE [LARGE SCALE GENOMIC DNA]</scope>
    <source>
        <strain evidence="4 5">CCBAU 33202</strain>
    </source>
</reference>
<organism evidence="3 6">
    <name type="scientific">Rhizobium fabae</name>
    <dbReference type="NCBI Taxonomy" id="573179"/>
    <lineage>
        <taxon>Bacteria</taxon>
        <taxon>Pseudomonadati</taxon>
        <taxon>Pseudomonadota</taxon>
        <taxon>Alphaproteobacteria</taxon>
        <taxon>Hyphomicrobiales</taxon>
        <taxon>Rhizobiaceae</taxon>
        <taxon>Rhizobium/Agrobacterium group</taxon>
        <taxon>Rhizobium</taxon>
    </lineage>
</organism>
<dbReference type="Proteomes" id="UP000545490">
    <property type="component" value="Unassembled WGS sequence"/>
</dbReference>
<dbReference type="SUPFAM" id="SSF53098">
    <property type="entry name" value="Ribonuclease H-like"/>
    <property type="match status" value="1"/>
</dbReference>
<dbReference type="Gene3D" id="3.30.420.10">
    <property type="entry name" value="Ribonuclease H-like superfamily/Ribonuclease H"/>
    <property type="match status" value="1"/>
</dbReference>
<feature type="region of interest" description="Disordered" evidence="1">
    <location>
        <begin position="141"/>
        <end position="161"/>
    </location>
</feature>
<dbReference type="PROSITE" id="PS50994">
    <property type="entry name" value="INTEGRASE"/>
    <property type="match status" value="1"/>
</dbReference>
<evidence type="ECO:0000256" key="1">
    <source>
        <dbReference type="SAM" id="MobiDB-lite"/>
    </source>
</evidence>
<evidence type="ECO:0000259" key="2">
    <source>
        <dbReference type="PROSITE" id="PS50994"/>
    </source>
</evidence>
<feature type="region of interest" description="Disordered" evidence="1">
    <location>
        <begin position="718"/>
        <end position="762"/>
    </location>
</feature>
<dbReference type="InterPro" id="IPR001584">
    <property type="entry name" value="Integrase_cat-core"/>
</dbReference>
<dbReference type="InterPro" id="IPR036397">
    <property type="entry name" value="RNaseH_sf"/>
</dbReference>
<accession>A0A7W6B303</accession>
<keyword evidence="5" id="KW-1185">Reference proteome</keyword>
<dbReference type="EMBL" id="RJJU01000004">
    <property type="protein sequence ID" value="RUM14486.1"/>
    <property type="molecule type" value="Genomic_DNA"/>
</dbReference>
<name>A0A7W6B303_9HYPH</name>
<evidence type="ECO:0000313" key="5">
    <source>
        <dbReference type="Proteomes" id="UP000272004"/>
    </source>
</evidence>
<dbReference type="RefSeq" id="WP_126823940.1">
    <property type="nucleotide sequence ID" value="NZ_JACIDG010000004.1"/>
</dbReference>
<dbReference type="GO" id="GO:0003676">
    <property type="term" value="F:nucleic acid binding"/>
    <property type="evidence" value="ECO:0007669"/>
    <property type="project" value="InterPro"/>
</dbReference>
<feature type="compositionally biased region" description="Basic and acidic residues" evidence="1">
    <location>
        <begin position="718"/>
        <end position="740"/>
    </location>
</feature>
<proteinExistence type="predicted"/>
<sequence>MDYIHGYEPSKYHFNRNDGFERLSIQYRWHSTDSAGHRLERTDNNLIEFFTHRQVANMLEDRNAPLIFKRNRYGGDDAVLAEGVRKFAEQLSDEEQELTLFKEDFCKRFLKKEKEEPNVSRSDAKMEKTIGEIVGDIKEDARKARAPASQGEKKKKDYRKQKKEDVQEAVAAIIFIPSPRSLRRWLAKYETVKDRMAFVSKNGRCRIGTYYSLEEEAVLMKHVMGYASEDKPSMIACWDAMVEEIEAANKEREASGIGRKLRVPSLKTLQKRIRQLPQALKDRARLGEDAATALYRPVYEGIEALRPLERVEFDEWKVDLQTLLVLSGVTKGWTQKQLRAIPRVRMVLTAAIDVATRCLIAFRVHREAPSVSTAIATLELTTFDKTEFAKAFGCITPWYMHGHIEQVVFDSATWFTAQAFRVTLSDLGTSVFFPPTGAASARGTIERFFKTASAKALSYFSGRTWGSPDELGGTDAQTNASVTFDDTVKILYRFFVDVYHNTPHDGLGHESPRDAWDRLARMYRVGPPVFGDERRHIFGVNVQRKVQKTGVTFMGIAYQSAALQQFRRGKRELELLIRVSRHDLGKISVWLARGWVSVPAVFHEEFSGMSLYAWSAACNALRSEDQEKKRLSREAVRKAKADLKANAAVARMEAGLGSACLNEEDFLEWEKKIDFRLGTQGPGEAVPEDFAKNLDLPMQFFLDMGFTASTEAANYLEDPRYSNKKAEESRAPSKNPEDTTRPASKVAPIHARGTKTANKFDN</sequence>
<dbReference type="EMBL" id="JACIDG010000004">
    <property type="protein sequence ID" value="MBB3914607.1"/>
    <property type="molecule type" value="Genomic_DNA"/>
</dbReference>
<comment type="caution">
    <text evidence="3">The sequence shown here is derived from an EMBL/GenBank/DDBJ whole genome shotgun (WGS) entry which is preliminary data.</text>
</comment>
<dbReference type="Pfam" id="PF09299">
    <property type="entry name" value="Mu-transpos_C"/>
    <property type="match status" value="1"/>
</dbReference>
<dbReference type="InterPro" id="IPR012337">
    <property type="entry name" value="RNaseH-like_sf"/>
</dbReference>